<dbReference type="Gene3D" id="2.60.40.690">
    <property type="entry name" value="Alpha-macroglobulin, receptor-binding domain"/>
    <property type="match status" value="1"/>
</dbReference>
<dbReference type="Pfam" id="PF21308">
    <property type="entry name" value="C3_CUB2"/>
    <property type="match status" value="1"/>
</dbReference>
<dbReference type="GeneTree" id="ENSGT00940000154063"/>
<proteinExistence type="predicted"/>
<reference evidence="2" key="1">
    <citation type="submission" date="2025-08" db="UniProtKB">
        <authorList>
            <consortium name="Ensembl"/>
        </authorList>
    </citation>
    <scope>IDENTIFICATION</scope>
</reference>
<keyword evidence="3" id="KW-1185">Reference proteome</keyword>
<dbReference type="InterPro" id="IPR008930">
    <property type="entry name" value="Terpenoid_cyclase/PrenylTrfase"/>
</dbReference>
<dbReference type="Ensembl" id="ENSSMRT00000020689.1">
    <property type="protein sequence ID" value="ENSSMRP00000017667.1"/>
    <property type="gene ID" value="ENSSMRG00000013776.1"/>
</dbReference>
<sequence length="323" mass="36631">SYALLALLKLKKFDEVGPIVRWLTEQKYYGGTYGQTQATILVFQALAQYEIDVPTHKDLNLDVSIKLAERQNPLTFRIEYENALFARSAETKVNKDFTVRAAGQGKATMTVVTVYNAKIREEASQCKNFALDVSVEEIQLSKFELWLKGSHGAVKIKVCTRFLGPVDATMTIIDISMLTGFAPDTEDLKRLSEGVDRYISKFEVDKIMSERGNLIIYLDKVSHKEDECLQFKAYKYFEVGLIQPASVRVYSYYDLDEQCTKFYHPAKGSTLLSKICHGDVCRCAEGKAGRTDIRFSCSFKHLSDLMSFLYNKEDHTPIAIIAI</sequence>
<feature type="domain" description="Alpha-macroglobulin receptor-binding" evidence="1">
    <location>
        <begin position="168"/>
        <end position="263"/>
    </location>
</feature>
<dbReference type="GO" id="GO:0005615">
    <property type="term" value="C:extracellular space"/>
    <property type="evidence" value="ECO:0007669"/>
    <property type="project" value="InterPro"/>
</dbReference>
<dbReference type="Pfam" id="PF07678">
    <property type="entry name" value="TED_complement"/>
    <property type="match status" value="1"/>
</dbReference>
<evidence type="ECO:0000313" key="2">
    <source>
        <dbReference type="Ensembl" id="ENSSMRP00000017667.1"/>
    </source>
</evidence>
<dbReference type="SMART" id="SM01361">
    <property type="entry name" value="A2M_recep"/>
    <property type="match status" value="1"/>
</dbReference>
<dbReference type="SUPFAM" id="SSF49410">
    <property type="entry name" value="Alpha-macroglobulin receptor domain"/>
    <property type="match status" value="1"/>
</dbReference>
<accession>A0A8D0DR14</accession>
<dbReference type="InterPro" id="IPR036595">
    <property type="entry name" value="A-macroglobulin_rcpt-bd_sf"/>
</dbReference>
<dbReference type="AlphaFoldDB" id="A0A8D0DR14"/>
<reference evidence="2" key="2">
    <citation type="submission" date="2025-09" db="UniProtKB">
        <authorList>
            <consortium name="Ensembl"/>
        </authorList>
    </citation>
    <scope>IDENTIFICATION</scope>
</reference>
<dbReference type="SUPFAM" id="SSF48239">
    <property type="entry name" value="Terpenoid cyclases/Protein prenyltransferases"/>
    <property type="match status" value="1"/>
</dbReference>
<dbReference type="OMA" id="SHEHENC"/>
<dbReference type="InterPro" id="IPR009048">
    <property type="entry name" value="A-macroglobulin_rcpt-bd"/>
</dbReference>
<name>A0A8D0DR14_SALMN</name>
<dbReference type="Gene3D" id="2.60.120.1540">
    <property type="match status" value="1"/>
</dbReference>
<organism evidence="2 3">
    <name type="scientific">Salvator merianae</name>
    <name type="common">Argentine black and white tegu</name>
    <name type="synonym">Tupinambis merianae</name>
    <dbReference type="NCBI Taxonomy" id="96440"/>
    <lineage>
        <taxon>Eukaryota</taxon>
        <taxon>Metazoa</taxon>
        <taxon>Chordata</taxon>
        <taxon>Craniata</taxon>
        <taxon>Vertebrata</taxon>
        <taxon>Euteleostomi</taxon>
        <taxon>Lepidosauria</taxon>
        <taxon>Squamata</taxon>
        <taxon>Bifurcata</taxon>
        <taxon>Unidentata</taxon>
        <taxon>Episquamata</taxon>
        <taxon>Laterata</taxon>
        <taxon>Teiioidea</taxon>
        <taxon>Teiidae</taxon>
        <taxon>Salvator</taxon>
    </lineage>
</organism>
<dbReference type="InterPro" id="IPR048848">
    <property type="entry name" value="C3_CUB2"/>
</dbReference>
<dbReference type="Proteomes" id="UP000694421">
    <property type="component" value="Unplaced"/>
</dbReference>
<dbReference type="PANTHER" id="PTHR11412">
    <property type="entry name" value="MACROGLOBULIN / COMPLEMENT"/>
    <property type="match status" value="1"/>
</dbReference>
<dbReference type="Pfam" id="PF07677">
    <property type="entry name" value="A2M_recep"/>
    <property type="match status" value="1"/>
</dbReference>
<dbReference type="InterPro" id="IPR050473">
    <property type="entry name" value="A2M/Complement_sys"/>
</dbReference>
<dbReference type="Gene3D" id="1.50.10.20">
    <property type="match status" value="1"/>
</dbReference>
<protein>
    <recommendedName>
        <fullName evidence="1">Alpha-macroglobulin receptor-binding domain-containing protein</fullName>
    </recommendedName>
</protein>
<evidence type="ECO:0000259" key="1">
    <source>
        <dbReference type="SMART" id="SM01361"/>
    </source>
</evidence>
<evidence type="ECO:0000313" key="3">
    <source>
        <dbReference type="Proteomes" id="UP000694421"/>
    </source>
</evidence>
<dbReference type="InterPro" id="IPR011626">
    <property type="entry name" value="Alpha-macroglobulin_TED"/>
</dbReference>
<dbReference type="PANTHER" id="PTHR11412:SF81">
    <property type="entry name" value="COMPLEMENT C3"/>
    <property type="match status" value="1"/>
</dbReference>